<keyword evidence="6" id="KW-0411">Iron-sulfur</keyword>
<dbReference type="InterPro" id="IPR017900">
    <property type="entry name" value="4Fe4S_Fe_S_CS"/>
</dbReference>
<reference evidence="9" key="1">
    <citation type="submission" date="2022-09" db="EMBL/GenBank/DDBJ databases">
        <title>Actin cytoskeleton and complex cell architecture in an #Asgard archaeon.</title>
        <authorList>
            <person name="Ponce Toledo R.I."/>
            <person name="Schleper C."/>
            <person name="Rodrigues Oliveira T."/>
            <person name="Wollweber F."/>
            <person name="Xu J."/>
            <person name="Rittmann S."/>
            <person name="Klingl A."/>
            <person name="Pilhofer M."/>
        </authorList>
    </citation>
    <scope>NUCLEOTIDE SEQUENCE</scope>
    <source>
        <strain evidence="9">B-35</strain>
    </source>
</reference>
<keyword evidence="4" id="KW-0249">Electron transport</keyword>
<sequence>MSEVTTATKNKKIPVISISRKIIQFLSFFVINYAILEWIFNADFSILDNYARVLPFLHSANSAWTQGAGLLEYSFYMIATGRIPYLFVGILGLLGLFSGRIFCGWVCPTGFMQDLFGGLGGDSRLSLEADQFLKKVKSFFLIVLLFLFTLILIFFKTDPDLHQQWLESLGSMAYNALEPISMSEFLFVTLPNIITTAVDNGGSLTGIFGGTFKTIIFVIYVLIIIASAVYPRFYCKYMCPYAATIKVFSNYSFLKLQRMPTRCPGRKECGVCEQICPMQIRILEEPFSGFTGDGECTLCLDCMQQCPHDAIKWKFGFN</sequence>
<dbReference type="Proteomes" id="UP001208689">
    <property type="component" value="Chromosome"/>
</dbReference>
<dbReference type="EMBL" id="CP104013">
    <property type="protein sequence ID" value="UYP47371.1"/>
    <property type="molecule type" value="Genomic_DNA"/>
</dbReference>
<keyword evidence="7" id="KW-0472">Membrane</keyword>
<protein>
    <recommendedName>
        <fullName evidence="8">4Fe-4S ferredoxin-type domain-containing protein</fullName>
    </recommendedName>
</protein>
<keyword evidence="2" id="KW-0004">4Fe-4S</keyword>
<keyword evidence="10" id="KW-1185">Reference proteome</keyword>
<keyword evidence="7" id="KW-1133">Transmembrane helix</keyword>
<proteinExistence type="predicted"/>
<dbReference type="SUPFAM" id="SSF54862">
    <property type="entry name" value="4Fe-4S ferredoxins"/>
    <property type="match status" value="1"/>
</dbReference>
<evidence type="ECO:0000256" key="3">
    <source>
        <dbReference type="ARBA" id="ARBA00022723"/>
    </source>
</evidence>
<feature type="transmembrane region" description="Helical" evidence="7">
    <location>
        <begin position="207"/>
        <end position="230"/>
    </location>
</feature>
<evidence type="ECO:0000256" key="7">
    <source>
        <dbReference type="SAM" id="Phobius"/>
    </source>
</evidence>
<evidence type="ECO:0000256" key="4">
    <source>
        <dbReference type="ARBA" id="ARBA00022982"/>
    </source>
</evidence>
<feature type="transmembrane region" description="Helical" evidence="7">
    <location>
        <begin position="138"/>
        <end position="155"/>
    </location>
</feature>
<dbReference type="InterPro" id="IPR051684">
    <property type="entry name" value="Electron_Trans/Redox"/>
</dbReference>
<dbReference type="PANTHER" id="PTHR30176:SF3">
    <property type="entry name" value="FERREDOXIN-TYPE PROTEIN NAPH"/>
    <property type="match status" value="1"/>
</dbReference>
<dbReference type="InterPro" id="IPR017896">
    <property type="entry name" value="4Fe4S_Fe-S-bd"/>
</dbReference>
<feature type="transmembrane region" description="Helical" evidence="7">
    <location>
        <begin position="83"/>
        <end position="103"/>
    </location>
</feature>
<evidence type="ECO:0000256" key="6">
    <source>
        <dbReference type="ARBA" id="ARBA00023014"/>
    </source>
</evidence>
<evidence type="ECO:0000256" key="2">
    <source>
        <dbReference type="ARBA" id="ARBA00022485"/>
    </source>
</evidence>
<feature type="domain" description="4Fe-4S ferredoxin-type" evidence="8">
    <location>
        <begin position="254"/>
        <end position="286"/>
    </location>
</feature>
<accession>A0ABY6HXS6</accession>
<keyword evidence="7" id="KW-0812">Transmembrane</keyword>
<feature type="domain" description="4Fe-4S ferredoxin-type" evidence="8">
    <location>
        <begin position="287"/>
        <end position="316"/>
    </location>
</feature>
<dbReference type="PROSITE" id="PS00198">
    <property type="entry name" value="4FE4S_FER_1"/>
    <property type="match status" value="1"/>
</dbReference>
<dbReference type="Gene3D" id="3.30.70.20">
    <property type="match status" value="1"/>
</dbReference>
<organism evidence="9 10">
    <name type="scientific">Candidatus Lokiarchaeum ossiferum</name>
    <dbReference type="NCBI Taxonomy" id="2951803"/>
    <lineage>
        <taxon>Archaea</taxon>
        <taxon>Promethearchaeati</taxon>
        <taxon>Promethearchaeota</taxon>
        <taxon>Promethearchaeia</taxon>
        <taxon>Promethearchaeales</taxon>
        <taxon>Promethearchaeaceae</taxon>
        <taxon>Candidatus Lokiarchaeum</taxon>
    </lineage>
</organism>
<evidence type="ECO:0000313" key="9">
    <source>
        <dbReference type="EMBL" id="UYP47371.1"/>
    </source>
</evidence>
<keyword evidence="3" id="KW-0479">Metal-binding</keyword>
<keyword evidence="5" id="KW-0408">Iron</keyword>
<gene>
    <name evidence="9" type="ORF">NEF87_003656</name>
</gene>
<evidence type="ECO:0000259" key="8">
    <source>
        <dbReference type="PROSITE" id="PS51379"/>
    </source>
</evidence>
<dbReference type="PROSITE" id="PS51379">
    <property type="entry name" value="4FE4S_FER_2"/>
    <property type="match status" value="2"/>
</dbReference>
<keyword evidence="1" id="KW-0813">Transport</keyword>
<dbReference type="PANTHER" id="PTHR30176">
    <property type="entry name" value="FERREDOXIN-TYPE PROTEIN NAPH"/>
    <property type="match status" value="1"/>
</dbReference>
<feature type="transmembrane region" description="Helical" evidence="7">
    <location>
        <begin position="21"/>
        <end position="40"/>
    </location>
</feature>
<evidence type="ECO:0000313" key="10">
    <source>
        <dbReference type="Proteomes" id="UP001208689"/>
    </source>
</evidence>
<dbReference type="Pfam" id="PF12801">
    <property type="entry name" value="Fer4_5"/>
    <property type="match status" value="2"/>
</dbReference>
<evidence type="ECO:0000256" key="5">
    <source>
        <dbReference type="ARBA" id="ARBA00023004"/>
    </source>
</evidence>
<name>A0ABY6HXS6_9ARCH</name>
<evidence type="ECO:0000256" key="1">
    <source>
        <dbReference type="ARBA" id="ARBA00022448"/>
    </source>
</evidence>